<dbReference type="OrthoDB" id="10027339at2759"/>
<proteinExistence type="predicted"/>
<dbReference type="Proteomes" id="UP000527355">
    <property type="component" value="Unassembled WGS sequence"/>
</dbReference>
<dbReference type="InterPro" id="IPR029266">
    <property type="entry name" value="FAM217"/>
</dbReference>
<sequence length="383" mass="40863">MEAGRSWNKVPRWKNASGKRQSESGGLPVPSRPKGSLLRVSPPAGEELGGSICPEGKAKRSPLGPGCPGASGNKLLLDFQSLRLMKEDSEEDSASDLSDSERVPCPPSPRTPPDLRLRAEEIDPVCFDLDLQPGQGHARPEYCYPDFLPPPCNSWDLRDMALLANTEPRPAPAPRAGGLLGKYVDRLVQLEWLQILTVQGERAKAAAKARLPPAPGTLPGPAGPLKSPGRSKPPASAGSRPHQDGAPKSGPSRKKGAPREGHPPHCWLETSAKPLDGLSTSRLCSQKHVPGARAEEKKGGRSPRPRWDLAGSDSSRRMESSSNLRGPAPPGNLDAADPPKTSRTQAHANPRKKGNADNCGQASVASEKKLRTNGGKQNPRKFK</sequence>
<organism evidence="2 3">
    <name type="scientific">Myotis myotis</name>
    <name type="common">Greater mouse-eared bat</name>
    <name type="synonym">Vespertilio myotis</name>
    <dbReference type="NCBI Taxonomy" id="51298"/>
    <lineage>
        <taxon>Eukaryota</taxon>
        <taxon>Metazoa</taxon>
        <taxon>Chordata</taxon>
        <taxon>Craniata</taxon>
        <taxon>Vertebrata</taxon>
        <taxon>Euteleostomi</taxon>
        <taxon>Mammalia</taxon>
        <taxon>Eutheria</taxon>
        <taxon>Laurasiatheria</taxon>
        <taxon>Chiroptera</taxon>
        <taxon>Yangochiroptera</taxon>
        <taxon>Vespertilionidae</taxon>
        <taxon>Myotis</taxon>
    </lineage>
</organism>
<dbReference type="Pfam" id="PF15344">
    <property type="entry name" value="FAM217"/>
    <property type="match status" value="1"/>
</dbReference>
<dbReference type="AlphaFoldDB" id="A0A7J7VXZ4"/>
<dbReference type="VEuPathDB" id="HostDB:GeneID_118663425"/>
<comment type="caution">
    <text evidence="2">The sequence shown here is derived from an EMBL/GenBank/DDBJ whole genome shotgun (WGS) entry which is preliminary data.</text>
</comment>
<accession>A0A7J7VXZ4</accession>
<reference evidence="2 3" key="1">
    <citation type="journal article" date="2020" name="Nature">
        <title>Six reference-quality genomes reveal evolution of bat adaptations.</title>
        <authorList>
            <person name="Jebb D."/>
            <person name="Huang Z."/>
            <person name="Pippel M."/>
            <person name="Hughes G.M."/>
            <person name="Lavrichenko K."/>
            <person name="Devanna P."/>
            <person name="Winkler S."/>
            <person name="Jermiin L.S."/>
            <person name="Skirmuntt E.C."/>
            <person name="Katzourakis A."/>
            <person name="Burkitt-Gray L."/>
            <person name="Ray D.A."/>
            <person name="Sullivan K.A.M."/>
            <person name="Roscito J.G."/>
            <person name="Kirilenko B.M."/>
            <person name="Davalos L.M."/>
            <person name="Corthals A.P."/>
            <person name="Power M.L."/>
            <person name="Jones G."/>
            <person name="Ransome R.D."/>
            <person name="Dechmann D.K.N."/>
            <person name="Locatelli A.G."/>
            <person name="Puechmaille S.J."/>
            <person name="Fedrigo O."/>
            <person name="Jarvis E.D."/>
            <person name="Hiller M."/>
            <person name="Vernes S.C."/>
            <person name="Myers E.W."/>
            <person name="Teeling E.C."/>
        </authorList>
    </citation>
    <scope>NUCLEOTIDE SEQUENCE [LARGE SCALE GENOMIC DNA]</scope>
    <source>
        <strain evidence="2">MMyoMyo1</strain>
        <tissue evidence="2">Flight muscle</tissue>
    </source>
</reference>
<feature type="compositionally biased region" description="Pro residues" evidence="1">
    <location>
        <begin position="212"/>
        <end position="222"/>
    </location>
</feature>
<protein>
    <submittedName>
        <fullName evidence="2">Family with sequence similarity 217 member B</fullName>
    </submittedName>
</protein>
<keyword evidence="3" id="KW-1185">Reference proteome</keyword>
<feature type="region of interest" description="Disordered" evidence="1">
    <location>
        <begin position="207"/>
        <end position="383"/>
    </location>
</feature>
<name>A0A7J7VXZ4_MYOMY</name>
<gene>
    <name evidence="2" type="ORF">mMyoMyo1_004880</name>
</gene>
<feature type="region of interest" description="Disordered" evidence="1">
    <location>
        <begin position="1"/>
        <end position="117"/>
    </location>
</feature>
<dbReference type="PANTHER" id="PTHR22145:SF3">
    <property type="entry name" value="PROTEIN FAM217B"/>
    <property type="match status" value="1"/>
</dbReference>
<dbReference type="EMBL" id="JABWUV010000009">
    <property type="protein sequence ID" value="KAF6329969.1"/>
    <property type="molecule type" value="Genomic_DNA"/>
</dbReference>
<evidence type="ECO:0000313" key="3">
    <source>
        <dbReference type="Proteomes" id="UP000527355"/>
    </source>
</evidence>
<evidence type="ECO:0000313" key="2">
    <source>
        <dbReference type="EMBL" id="KAF6329969.1"/>
    </source>
</evidence>
<evidence type="ECO:0000256" key="1">
    <source>
        <dbReference type="SAM" id="MobiDB-lite"/>
    </source>
</evidence>
<dbReference type="PANTHER" id="PTHR22145">
    <property type="entry name" value="SI:CH211-266K22.6"/>
    <property type="match status" value="1"/>
</dbReference>